<dbReference type="AlphaFoldDB" id="A0A8S9Y7G6"/>
<organism evidence="1 2">
    <name type="scientific">Apolygus lucorum</name>
    <name type="common">Small green plant bug</name>
    <name type="synonym">Lygocoris lucorum</name>
    <dbReference type="NCBI Taxonomy" id="248454"/>
    <lineage>
        <taxon>Eukaryota</taxon>
        <taxon>Metazoa</taxon>
        <taxon>Ecdysozoa</taxon>
        <taxon>Arthropoda</taxon>
        <taxon>Hexapoda</taxon>
        <taxon>Insecta</taxon>
        <taxon>Pterygota</taxon>
        <taxon>Neoptera</taxon>
        <taxon>Paraneoptera</taxon>
        <taxon>Hemiptera</taxon>
        <taxon>Heteroptera</taxon>
        <taxon>Panheteroptera</taxon>
        <taxon>Cimicomorpha</taxon>
        <taxon>Miridae</taxon>
        <taxon>Mirini</taxon>
        <taxon>Apolygus</taxon>
    </lineage>
</organism>
<accession>A0A8S9Y7G6</accession>
<dbReference type="InterPro" id="IPR012337">
    <property type="entry name" value="RNaseH-like_sf"/>
</dbReference>
<proteinExistence type="predicted"/>
<dbReference type="SUPFAM" id="SSF53098">
    <property type="entry name" value="Ribonuclease H-like"/>
    <property type="match status" value="1"/>
</dbReference>
<name>A0A8S9Y7G6_APOLU</name>
<gene>
    <name evidence="1" type="ORF">GE061_000884</name>
</gene>
<protein>
    <submittedName>
        <fullName evidence="1">Uncharacterized protein</fullName>
    </submittedName>
</protein>
<evidence type="ECO:0000313" key="1">
    <source>
        <dbReference type="EMBL" id="KAF6216541.1"/>
    </source>
</evidence>
<sequence length="164" mass="18916">MFDESDSQYIAKAKKIMASTETKAQLTFIKAYMDSIPQLISKLEYSEKKLIQVVDEKKKFEDRATSWPGSIGTSVRNKLEYVLSRNPAWKTIIDISRSLKGETPETPLSYTANELSNFKYLPLVSVDVERSFSRMKQLLKDLRHSFKTENLEKHLIVQVNGFDD</sequence>
<dbReference type="Proteomes" id="UP000466442">
    <property type="component" value="Linkage Group LG1"/>
</dbReference>
<reference evidence="1" key="1">
    <citation type="journal article" date="2021" name="Mol. Ecol. Resour.">
        <title>Apolygus lucorum genome provides insights into omnivorousness and mesophyll feeding.</title>
        <authorList>
            <person name="Liu Y."/>
            <person name="Liu H."/>
            <person name="Wang H."/>
            <person name="Huang T."/>
            <person name="Liu B."/>
            <person name="Yang B."/>
            <person name="Yin L."/>
            <person name="Li B."/>
            <person name="Zhang Y."/>
            <person name="Zhang S."/>
            <person name="Jiang F."/>
            <person name="Zhang X."/>
            <person name="Ren Y."/>
            <person name="Wang B."/>
            <person name="Wang S."/>
            <person name="Lu Y."/>
            <person name="Wu K."/>
            <person name="Fan W."/>
            <person name="Wang G."/>
        </authorList>
    </citation>
    <scope>NUCLEOTIDE SEQUENCE</scope>
    <source>
        <strain evidence="1">12Hb</strain>
    </source>
</reference>
<dbReference type="OrthoDB" id="6625958at2759"/>
<keyword evidence="2" id="KW-1185">Reference proteome</keyword>
<comment type="caution">
    <text evidence="1">The sequence shown here is derived from an EMBL/GenBank/DDBJ whole genome shotgun (WGS) entry which is preliminary data.</text>
</comment>
<evidence type="ECO:0000313" key="2">
    <source>
        <dbReference type="Proteomes" id="UP000466442"/>
    </source>
</evidence>
<dbReference type="EMBL" id="WIXP02000001">
    <property type="protein sequence ID" value="KAF6216541.1"/>
    <property type="molecule type" value="Genomic_DNA"/>
</dbReference>